<dbReference type="SUPFAM" id="SSF55031">
    <property type="entry name" value="Bacterial exopeptidase dimerisation domain"/>
    <property type="match status" value="1"/>
</dbReference>
<dbReference type="EC" id="3.5.1.16" evidence="5"/>
<evidence type="ECO:0000256" key="3">
    <source>
        <dbReference type="ARBA" id="ARBA00023285"/>
    </source>
</evidence>
<reference evidence="5 6" key="1">
    <citation type="submission" date="2019-02" db="EMBL/GenBank/DDBJ databases">
        <title>Deep-cultivation of Planctomycetes and their phenomic and genomic characterization uncovers novel biology.</title>
        <authorList>
            <person name="Wiegand S."/>
            <person name="Jogler M."/>
            <person name="Boedeker C."/>
            <person name="Pinto D."/>
            <person name="Vollmers J."/>
            <person name="Rivas-Marin E."/>
            <person name="Kohn T."/>
            <person name="Peeters S.H."/>
            <person name="Heuer A."/>
            <person name="Rast P."/>
            <person name="Oberbeckmann S."/>
            <person name="Bunk B."/>
            <person name="Jeske O."/>
            <person name="Meyerdierks A."/>
            <person name="Storesund J.E."/>
            <person name="Kallscheuer N."/>
            <person name="Luecker S."/>
            <person name="Lage O.M."/>
            <person name="Pohl T."/>
            <person name="Merkel B.J."/>
            <person name="Hornburger P."/>
            <person name="Mueller R.-W."/>
            <person name="Bruemmer F."/>
            <person name="Labrenz M."/>
            <person name="Spormann A.M."/>
            <person name="Op Den Camp H."/>
            <person name="Overmann J."/>
            <person name="Amann R."/>
            <person name="Jetten M.S.M."/>
            <person name="Mascher T."/>
            <person name="Medema M.H."/>
            <person name="Devos D.P."/>
            <person name="Kaster A.-K."/>
            <person name="Ovreas L."/>
            <person name="Rohde M."/>
            <person name="Galperin M.Y."/>
            <person name="Jogler C."/>
        </authorList>
    </citation>
    <scope>NUCLEOTIDE SEQUENCE [LARGE SCALE GENOMIC DNA]</scope>
    <source>
        <strain evidence="5 6">Poly59</strain>
    </source>
</reference>
<dbReference type="InterPro" id="IPR050072">
    <property type="entry name" value="Peptidase_M20A"/>
</dbReference>
<dbReference type="Pfam" id="PF07687">
    <property type="entry name" value="M20_dimer"/>
    <property type="match status" value="1"/>
</dbReference>
<organism evidence="5 6">
    <name type="scientific">Rubripirellula reticaptiva</name>
    <dbReference type="NCBI Taxonomy" id="2528013"/>
    <lineage>
        <taxon>Bacteria</taxon>
        <taxon>Pseudomonadati</taxon>
        <taxon>Planctomycetota</taxon>
        <taxon>Planctomycetia</taxon>
        <taxon>Pirellulales</taxon>
        <taxon>Pirellulaceae</taxon>
        <taxon>Rubripirellula</taxon>
    </lineage>
</organism>
<keyword evidence="1" id="KW-0479">Metal-binding</keyword>
<dbReference type="InterPro" id="IPR011650">
    <property type="entry name" value="Peptidase_M20_dimer"/>
</dbReference>
<evidence type="ECO:0000313" key="5">
    <source>
        <dbReference type="EMBL" id="TWU58022.1"/>
    </source>
</evidence>
<comment type="caution">
    <text evidence="5">The sequence shown here is derived from an EMBL/GenBank/DDBJ whole genome shotgun (WGS) entry which is preliminary data.</text>
</comment>
<dbReference type="GO" id="GO:0008777">
    <property type="term" value="F:acetylornithine deacetylase activity"/>
    <property type="evidence" value="ECO:0007669"/>
    <property type="project" value="UniProtKB-EC"/>
</dbReference>
<dbReference type="Gene3D" id="3.40.630.10">
    <property type="entry name" value="Zn peptidases"/>
    <property type="match status" value="1"/>
</dbReference>
<dbReference type="InterPro" id="IPR002933">
    <property type="entry name" value="Peptidase_M20"/>
</dbReference>
<dbReference type="InterPro" id="IPR036264">
    <property type="entry name" value="Bact_exopeptidase_dim_dom"/>
</dbReference>
<evidence type="ECO:0000256" key="1">
    <source>
        <dbReference type="ARBA" id="ARBA00022723"/>
    </source>
</evidence>
<keyword evidence="6" id="KW-1185">Reference proteome</keyword>
<dbReference type="AlphaFoldDB" id="A0A5C6FB69"/>
<dbReference type="PANTHER" id="PTHR43808">
    <property type="entry name" value="ACETYLORNITHINE DEACETYLASE"/>
    <property type="match status" value="1"/>
</dbReference>
<dbReference type="Proteomes" id="UP000317977">
    <property type="component" value="Unassembled WGS sequence"/>
</dbReference>
<dbReference type="CDD" id="cd03894">
    <property type="entry name" value="M20_ArgE"/>
    <property type="match status" value="1"/>
</dbReference>
<dbReference type="GO" id="GO:0006526">
    <property type="term" value="P:L-arginine biosynthetic process"/>
    <property type="evidence" value="ECO:0007669"/>
    <property type="project" value="TreeGrafter"/>
</dbReference>
<proteinExistence type="predicted"/>
<evidence type="ECO:0000313" key="6">
    <source>
        <dbReference type="Proteomes" id="UP000317977"/>
    </source>
</evidence>
<sequence>MGLMSNICLTDALADLIRFPSVSATSNVDVSNHVRGYLEELGFVVETTEYLDSAGIRKMNLVACRDPIGGNPRGNSGLAYFCHTDVVPVTQWNGPSDDAFVATIANERLYGRGSCDMKGSLVAMLAAADRVTRAEQTSPLWIVCTADEEVGFEGAAHLVNHSAAYREIVDAQPLAIIGEPTGLRVVHAHKGIAGFSVTSHGKAAHSSTDAGVNANIAIVPILELLRDIGDETRSDESLMDHRFDPPHLSWNFGVSDGCTAVNITPERSVAWCCLRTMPTIDGEGLIARVAEAAKLRGLEFKRFKGGNPVWIQPDSHCITDLCKLVGSPSNTVCYGTDAGEFYELEQRVIFGPGDIAQAHTTNEWISLDQLSRGADIYTDVVRRWCTMKL</sequence>
<dbReference type="EMBL" id="SJPX01000001">
    <property type="protein sequence ID" value="TWU58022.1"/>
    <property type="molecule type" value="Genomic_DNA"/>
</dbReference>
<dbReference type="PANTHER" id="PTHR43808:SF31">
    <property type="entry name" value="N-ACETYL-L-CITRULLINE DEACETYLASE"/>
    <property type="match status" value="1"/>
</dbReference>
<accession>A0A5C6FB69</accession>
<dbReference type="SUPFAM" id="SSF53187">
    <property type="entry name" value="Zn-dependent exopeptidases"/>
    <property type="match status" value="1"/>
</dbReference>
<gene>
    <name evidence="5" type="primary">argE</name>
    <name evidence="5" type="ORF">Poly59_09310</name>
</gene>
<name>A0A5C6FB69_9BACT</name>
<feature type="domain" description="Peptidase M20 dimerisation" evidence="4">
    <location>
        <begin position="188"/>
        <end position="294"/>
    </location>
</feature>
<dbReference type="GO" id="GO:0046872">
    <property type="term" value="F:metal ion binding"/>
    <property type="evidence" value="ECO:0007669"/>
    <property type="project" value="UniProtKB-KW"/>
</dbReference>
<evidence type="ECO:0000256" key="2">
    <source>
        <dbReference type="ARBA" id="ARBA00022801"/>
    </source>
</evidence>
<keyword evidence="2 5" id="KW-0378">Hydrolase</keyword>
<keyword evidence="3" id="KW-0170">Cobalt</keyword>
<protein>
    <submittedName>
        <fullName evidence="5">Acetylornithine deacetylase</fullName>
        <ecNumber evidence="5">3.5.1.16</ecNumber>
    </submittedName>
</protein>
<dbReference type="Pfam" id="PF01546">
    <property type="entry name" value="Peptidase_M20"/>
    <property type="match status" value="1"/>
</dbReference>
<evidence type="ECO:0000259" key="4">
    <source>
        <dbReference type="Pfam" id="PF07687"/>
    </source>
</evidence>
<dbReference type="Gene3D" id="3.30.70.360">
    <property type="match status" value="1"/>
</dbReference>